<evidence type="ECO:0000313" key="1">
    <source>
        <dbReference type="EMBL" id="RCH92796.1"/>
    </source>
</evidence>
<sequence>MSQFKVHSSLNLNISGFFKEYDISNWTFSNYYDYEKTMRPSFCISDLDKISNLSYLSLEDKSRIGHAKRLRINTNGESSAIINNSGTVVSNSSNATIQNCVVGSSEISKKRKIIFTKEDKG</sequence>
<dbReference type="OrthoDB" id="10342198at2759"/>
<keyword evidence="2" id="KW-1185">Reference proteome</keyword>
<name>A0A367JSB6_RHIAZ</name>
<reference evidence="1 2" key="1">
    <citation type="journal article" date="2018" name="G3 (Bethesda)">
        <title>Phylogenetic and Phylogenomic Definition of Rhizopus Species.</title>
        <authorList>
            <person name="Gryganskyi A.P."/>
            <person name="Golan J."/>
            <person name="Dolatabadi S."/>
            <person name="Mondo S."/>
            <person name="Robb S."/>
            <person name="Idnurm A."/>
            <person name="Muszewska A."/>
            <person name="Steczkiewicz K."/>
            <person name="Masonjones S."/>
            <person name="Liao H.L."/>
            <person name="Gajdeczka M.T."/>
            <person name="Anike F."/>
            <person name="Vuek A."/>
            <person name="Anishchenko I.M."/>
            <person name="Voigt K."/>
            <person name="de Hoog G.S."/>
            <person name="Smith M.E."/>
            <person name="Heitman J."/>
            <person name="Vilgalys R."/>
            <person name="Stajich J.E."/>
        </authorList>
    </citation>
    <scope>NUCLEOTIDE SEQUENCE [LARGE SCALE GENOMIC DNA]</scope>
    <source>
        <strain evidence="1 2">CBS 357.93</strain>
    </source>
</reference>
<protein>
    <submittedName>
        <fullName evidence="1">Uncharacterized protein</fullName>
    </submittedName>
</protein>
<proteinExistence type="predicted"/>
<dbReference type="EMBL" id="PJQL01000778">
    <property type="protein sequence ID" value="RCH92796.1"/>
    <property type="molecule type" value="Genomic_DNA"/>
</dbReference>
<comment type="caution">
    <text evidence="1">The sequence shown here is derived from an EMBL/GenBank/DDBJ whole genome shotgun (WGS) entry which is preliminary data.</text>
</comment>
<accession>A0A367JSB6</accession>
<gene>
    <name evidence="1" type="ORF">CU097_011566</name>
</gene>
<dbReference type="AlphaFoldDB" id="A0A367JSB6"/>
<evidence type="ECO:0000313" key="2">
    <source>
        <dbReference type="Proteomes" id="UP000252139"/>
    </source>
</evidence>
<organism evidence="1 2">
    <name type="scientific">Rhizopus azygosporus</name>
    <name type="common">Rhizopus microsporus var. azygosporus</name>
    <dbReference type="NCBI Taxonomy" id="86630"/>
    <lineage>
        <taxon>Eukaryota</taxon>
        <taxon>Fungi</taxon>
        <taxon>Fungi incertae sedis</taxon>
        <taxon>Mucoromycota</taxon>
        <taxon>Mucoromycotina</taxon>
        <taxon>Mucoromycetes</taxon>
        <taxon>Mucorales</taxon>
        <taxon>Mucorineae</taxon>
        <taxon>Rhizopodaceae</taxon>
        <taxon>Rhizopus</taxon>
    </lineage>
</organism>
<dbReference type="Proteomes" id="UP000252139">
    <property type="component" value="Unassembled WGS sequence"/>
</dbReference>